<keyword evidence="1" id="KW-0805">Transcription regulation</keyword>
<dbReference type="EMBL" id="SSNZ01000001">
    <property type="protein sequence ID" value="THF53112.1"/>
    <property type="molecule type" value="Genomic_DNA"/>
</dbReference>
<evidence type="ECO:0000256" key="3">
    <source>
        <dbReference type="ARBA" id="ARBA00023163"/>
    </source>
</evidence>
<dbReference type="Proteomes" id="UP000307507">
    <property type="component" value="Unassembled WGS sequence"/>
</dbReference>
<keyword evidence="2" id="KW-0238">DNA-binding</keyword>
<keyword evidence="3" id="KW-0804">Transcription</keyword>
<dbReference type="SUPFAM" id="SSF46785">
    <property type="entry name" value="Winged helix' DNA-binding domain"/>
    <property type="match status" value="1"/>
</dbReference>
<comment type="caution">
    <text evidence="4">The sequence shown here is derived from an EMBL/GenBank/DDBJ whole genome shotgun (WGS) entry which is preliminary data.</text>
</comment>
<dbReference type="AlphaFoldDB" id="A0A4S4A3V2"/>
<dbReference type="InterPro" id="IPR036388">
    <property type="entry name" value="WH-like_DNA-bd_sf"/>
</dbReference>
<reference evidence="4 5" key="1">
    <citation type="submission" date="2019-04" db="EMBL/GenBank/DDBJ databases">
        <title>Flavobacterium sp. nov. isolated from construction timber.</title>
        <authorList>
            <person name="Lin S.-Y."/>
            <person name="Chang C.-T."/>
            <person name="Young C.-C."/>
        </authorList>
    </citation>
    <scope>NUCLEOTIDE SEQUENCE [LARGE SCALE GENOMIC DNA]</scope>
    <source>
        <strain evidence="4 5">CC-CTC003</strain>
    </source>
</reference>
<gene>
    <name evidence="4" type="ORF">E6C50_02600</name>
</gene>
<dbReference type="PANTHER" id="PTHR38465">
    <property type="entry name" value="HTH-TYPE TRANSCRIPTIONAL REGULATOR MJ1563-RELATED"/>
    <property type="match status" value="1"/>
</dbReference>
<dbReference type="InterPro" id="IPR036390">
    <property type="entry name" value="WH_DNA-bd_sf"/>
</dbReference>
<accession>A0A4S4A3V2</accession>
<dbReference type="Gene3D" id="1.10.10.10">
    <property type="entry name" value="Winged helix-like DNA-binding domain superfamily/Winged helix DNA-binding domain"/>
    <property type="match status" value="1"/>
</dbReference>
<dbReference type="InterPro" id="IPR052362">
    <property type="entry name" value="HTH-GbsR_regulator"/>
</dbReference>
<organism evidence="4 5">
    <name type="scientific">Flavobacterium supellecticarium</name>
    <dbReference type="NCBI Taxonomy" id="2565924"/>
    <lineage>
        <taxon>Bacteria</taxon>
        <taxon>Pseudomonadati</taxon>
        <taxon>Bacteroidota</taxon>
        <taxon>Flavobacteriia</taxon>
        <taxon>Flavobacteriales</taxon>
        <taxon>Flavobacteriaceae</taxon>
        <taxon>Flavobacterium</taxon>
    </lineage>
</organism>
<dbReference type="RefSeq" id="WP_136401636.1">
    <property type="nucleotide sequence ID" value="NZ_SSNZ01000001.1"/>
</dbReference>
<dbReference type="GO" id="GO:0003677">
    <property type="term" value="F:DNA binding"/>
    <property type="evidence" value="ECO:0007669"/>
    <property type="project" value="UniProtKB-KW"/>
</dbReference>
<evidence type="ECO:0000313" key="5">
    <source>
        <dbReference type="Proteomes" id="UP000307507"/>
    </source>
</evidence>
<evidence type="ECO:0000313" key="4">
    <source>
        <dbReference type="EMBL" id="THF53112.1"/>
    </source>
</evidence>
<name>A0A4S4A3V2_9FLAO</name>
<protein>
    <recommendedName>
        <fullName evidence="6">DNA-binding transcriptional regulator GbsR, MarR family</fullName>
    </recommendedName>
</protein>
<evidence type="ECO:0008006" key="6">
    <source>
        <dbReference type="Google" id="ProtNLM"/>
    </source>
</evidence>
<proteinExistence type="predicted"/>
<dbReference type="PANTHER" id="PTHR38465:SF1">
    <property type="entry name" value="HTH-TYPE TRANSCRIPTIONAL REGULATOR MJ1563-RELATED"/>
    <property type="match status" value="1"/>
</dbReference>
<evidence type="ECO:0000256" key="2">
    <source>
        <dbReference type="ARBA" id="ARBA00023125"/>
    </source>
</evidence>
<keyword evidence="5" id="KW-1185">Reference proteome</keyword>
<evidence type="ECO:0000256" key="1">
    <source>
        <dbReference type="ARBA" id="ARBA00023015"/>
    </source>
</evidence>
<sequence>MNKQQEEKEELIELFGIHFETYYHLPPCAARILGLLIMNARDKGMTFEELVDQGCASKSTISTNINLLLKLGKISYYTKTGDRKKYFLPSPPNERIQNHLKFIESEKNMLNRVKSYELTYPAEDKAHTAFVVNALNTYMNYLSKFESILTECMKEESLSKDEF</sequence>
<dbReference type="OrthoDB" id="1807857at2"/>